<name>A0A0R2JZZ8_9LACO</name>
<evidence type="ECO:0000256" key="5">
    <source>
        <dbReference type="ARBA" id="ARBA00022692"/>
    </source>
</evidence>
<feature type="transmembrane region" description="Helical" evidence="8">
    <location>
        <begin position="36"/>
        <end position="52"/>
    </location>
</feature>
<gene>
    <name evidence="9" type="ORF">IV52_GL000127</name>
</gene>
<dbReference type="PATRIC" id="fig|1122148.6.peg.134"/>
<dbReference type="NCBIfam" id="TIGR01528">
    <property type="entry name" value="NMN_trans_PnuC"/>
    <property type="match status" value="1"/>
</dbReference>
<keyword evidence="7 8" id="KW-0472">Membrane</keyword>
<dbReference type="GO" id="GO:0034257">
    <property type="term" value="F:nicotinamide riboside transmembrane transporter activity"/>
    <property type="evidence" value="ECO:0007669"/>
    <property type="project" value="InterPro"/>
</dbReference>
<evidence type="ECO:0000256" key="1">
    <source>
        <dbReference type="ARBA" id="ARBA00004651"/>
    </source>
</evidence>
<dbReference type="PANTHER" id="PTHR36122">
    <property type="entry name" value="NICOTINAMIDE RIBOSIDE TRANSPORTER PNUC"/>
    <property type="match status" value="1"/>
</dbReference>
<evidence type="ECO:0000256" key="8">
    <source>
        <dbReference type="SAM" id="Phobius"/>
    </source>
</evidence>
<protein>
    <submittedName>
        <fullName evidence="9">PnuC protein</fullName>
    </submittedName>
</protein>
<keyword evidence="4" id="KW-1003">Cell membrane</keyword>
<proteinExistence type="inferred from homology"/>
<feature type="transmembrane region" description="Helical" evidence="8">
    <location>
        <begin position="223"/>
        <end position="246"/>
    </location>
</feature>
<organism evidence="9 10">
    <name type="scientific">Fructilactobacillus lindneri DSM 20690 = JCM 11027</name>
    <dbReference type="NCBI Taxonomy" id="1122148"/>
    <lineage>
        <taxon>Bacteria</taxon>
        <taxon>Bacillati</taxon>
        <taxon>Bacillota</taxon>
        <taxon>Bacilli</taxon>
        <taxon>Lactobacillales</taxon>
        <taxon>Lactobacillaceae</taxon>
        <taxon>Fructilactobacillus</taxon>
    </lineage>
</organism>
<dbReference type="Proteomes" id="UP000051565">
    <property type="component" value="Unassembled WGS sequence"/>
</dbReference>
<dbReference type="RefSeq" id="WP_054646783.1">
    <property type="nucleotide sequence ID" value="NZ_FUXS01000004.1"/>
</dbReference>
<evidence type="ECO:0000256" key="3">
    <source>
        <dbReference type="ARBA" id="ARBA00022448"/>
    </source>
</evidence>
<evidence type="ECO:0000313" key="10">
    <source>
        <dbReference type="Proteomes" id="UP000051565"/>
    </source>
</evidence>
<comment type="similarity">
    <text evidence="2">Belongs to the nicotinamide ribonucleoside (NR) uptake permease (TC 4.B.1) family.</text>
</comment>
<dbReference type="AlphaFoldDB" id="A0A0R2JZZ8"/>
<evidence type="ECO:0000256" key="6">
    <source>
        <dbReference type="ARBA" id="ARBA00022989"/>
    </source>
</evidence>
<feature type="transmembrane region" description="Helical" evidence="8">
    <location>
        <begin position="112"/>
        <end position="128"/>
    </location>
</feature>
<comment type="subcellular location">
    <subcellularLocation>
        <location evidence="1">Cell membrane</location>
        <topology evidence="1">Multi-pass membrane protein</topology>
    </subcellularLocation>
</comment>
<comment type="caution">
    <text evidence="9">The sequence shown here is derived from an EMBL/GenBank/DDBJ whole genome shotgun (WGS) entry which is preliminary data.</text>
</comment>
<feature type="transmembrane region" description="Helical" evidence="8">
    <location>
        <begin position="172"/>
        <end position="192"/>
    </location>
</feature>
<feature type="transmembrane region" description="Helical" evidence="8">
    <location>
        <begin position="148"/>
        <end position="166"/>
    </location>
</feature>
<keyword evidence="3" id="KW-0813">Transport</keyword>
<keyword evidence="5 8" id="KW-0812">Transmembrane</keyword>
<accession>A0A0R2JZZ8</accession>
<dbReference type="GeneID" id="61249395"/>
<dbReference type="EMBL" id="JQBT01000012">
    <property type="protein sequence ID" value="KRN80010.1"/>
    <property type="molecule type" value="Genomic_DNA"/>
</dbReference>
<dbReference type="Pfam" id="PF04973">
    <property type="entry name" value="NMN_transporter"/>
    <property type="match status" value="1"/>
</dbReference>
<sequence>MQLELYLKQFYAGFRKTFSIKNNFHDIKSFQKSTKIILMINLLVTFITFGVSHEFSSWIGWVSLFASIFSLVNLMLCDEGKITNYSWGLLESLLFLLIDVENRLIGDLATNIYYLITQTLGIFFWGNLLSQQDQQTKINPRKLTKLQLFLLGIGLVVIYVVVIIISKKLNGTQIYLDATILPLSIVGMILMIGGYRFQWVIWIAWDIVSLIIWFRQFQSLSPASASMLALEVMKLVNGFYGAYMWFFKNKAANTD</sequence>
<keyword evidence="10" id="KW-1185">Reference proteome</keyword>
<dbReference type="GO" id="GO:0005886">
    <property type="term" value="C:plasma membrane"/>
    <property type="evidence" value="ECO:0007669"/>
    <property type="project" value="UniProtKB-SubCell"/>
</dbReference>
<evidence type="ECO:0000256" key="2">
    <source>
        <dbReference type="ARBA" id="ARBA00006669"/>
    </source>
</evidence>
<reference evidence="9 10" key="1">
    <citation type="journal article" date="2015" name="Genome Announc.">
        <title>Expanding the biotechnology potential of lactobacilli through comparative genomics of 213 strains and associated genera.</title>
        <authorList>
            <person name="Sun Z."/>
            <person name="Harris H.M."/>
            <person name="McCann A."/>
            <person name="Guo C."/>
            <person name="Argimon S."/>
            <person name="Zhang W."/>
            <person name="Yang X."/>
            <person name="Jeffery I.B."/>
            <person name="Cooney J.C."/>
            <person name="Kagawa T.F."/>
            <person name="Liu W."/>
            <person name="Song Y."/>
            <person name="Salvetti E."/>
            <person name="Wrobel A."/>
            <person name="Rasinkangas P."/>
            <person name="Parkhill J."/>
            <person name="Rea M.C."/>
            <person name="O'Sullivan O."/>
            <person name="Ritari J."/>
            <person name="Douillard F.P."/>
            <person name="Paul Ross R."/>
            <person name="Yang R."/>
            <person name="Briner A.E."/>
            <person name="Felis G.E."/>
            <person name="de Vos W.M."/>
            <person name="Barrangou R."/>
            <person name="Klaenhammer T.R."/>
            <person name="Caufield P.W."/>
            <person name="Cui Y."/>
            <person name="Zhang H."/>
            <person name="O'Toole P.W."/>
        </authorList>
    </citation>
    <scope>NUCLEOTIDE SEQUENCE [LARGE SCALE GENOMIC DNA]</scope>
    <source>
        <strain evidence="9 10">DSM 20690</strain>
    </source>
</reference>
<dbReference type="PANTHER" id="PTHR36122:SF2">
    <property type="entry name" value="NICOTINAMIDE RIBOSIDE TRANSPORTER PNUC"/>
    <property type="match status" value="1"/>
</dbReference>
<dbReference type="OrthoDB" id="9791248at2"/>
<evidence type="ECO:0000256" key="4">
    <source>
        <dbReference type="ARBA" id="ARBA00022475"/>
    </source>
</evidence>
<feature type="transmembrane region" description="Helical" evidence="8">
    <location>
        <begin position="58"/>
        <end position="77"/>
    </location>
</feature>
<dbReference type="InterPro" id="IPR006419">
    <property type="entry name" value="NMN_transpt_PnuC"/>
</dbReference>
<evidence type="ECO:0000256" key="7">
    <source>
        <dbReference type="ARBA" id="ARBA00023136"/>
    </source>
</evidence>
<evidence type="ECO:0000313" key="9">
    <source>
        <dbReference type="EMBL" id="KRN80010.1"/>
    </source>
</evidence>
<keyword evidence="6 8" id="KW-1133">Transmembrane helix</keyword>
<dbReference type="STRING" id="53444.AYR59_00680"/>